<accession>A0A133V5D9</accession>
<gene>
    <name evidence="2" type="ORF">AKJ44_02345</name>
</gene>
<comment type="caution">
    <text evidence="2">The sequence shown here is derived from an EMBL/GenBank/DDBJ whole genome shotgun (WGS) entry which is preliminary data.</text>
</comment>
<dbReference type="AlphaFoldDB" id="A0A133V5D9"/>
<evidence type="ECO:0000313" key="3">
    <source>
        <dbReference type="Proteomes" id="UP000070035"/>
    </source>
</evidence>
<name>A0A133V5D9_9EURY</name>
<dbReference type="EMBL" id="LHXY01000032">
    <property type="protein sequence ID" value="KXB01616.1"/>
    <property type="molecule type" value="Genomic_DNA"/>
</dbReference>
<reference evidence="2 3" key="1">
    <citation type="journal article" date="2016" name="Sci. Rep.">
        <title>Metabolic traits of an uncultured archaeal lineage -MSBL1- from brine pools of the Red Sea.</title>
        <authorList>
            <person name="Mwirichia R."/>
            <person name="Alam I."/>
            <person name="Rashid M."/>
            <person name="Vinu M."/>
            <person name="Ba-Alawi W."/>
            <person name="Anthony Kamau A."/>
            <person name="Kamanda Ngugi D."/>
            <person name="Goker M."/>
            <person name="Klenk H.P."/>
            <person name="Bajic V."/>
            <person name="Stingl U."/>
        </authorList>
    </citation>
    <scope>NUCLEOTIDE SEQUENCE [LARGE SCALE GENOMIC DNA]</scope>
    <source>
        <strain evidence="2">SCGC-AAA261F17</strain>
    </source>
</reference>
<dbReference type="Proteomes" id="UP000070035">
    <property type="component" value="Unassembled WGS sequence"/>
</dbReference>
<proteinExistence type="predicted"/>
<keyword evidence="3" id="KW-1185">Reference proteome</keyword>
<feature type="region of interest" description="Disordered" evidence="1">
    <location>
        <begin position="1"/>
        <end position="27"/>
    </location>
</feature>
<evidence type="ECO:0000256" key="1">
    <source>
        <dbReference type="SAM" id="MobiDB-lite"/>
    </source>
</evidence>
<organism evidence="2 3">
    <name type="scientific">candidate division MSBL1 archaeon SCGC-AAA261F17</name>
    <dbReference type="NCBI Taxonomy" id="1698274"/>
    <lineage>
        <taxon>Archaea</taxon>
        <taxon>Methanobacteriati</taxon>
        <taxon>Methanobacteriota</taxon>
        <taxon>candidate division MSBL1</taxon>
    </lineage>
</organism>
<sequence>MGKGGKVSYSFFPEFGSQPPNPPQVRHDRRRAVSGKIGILHPSMVGICPLWIETPDSGKYDLHVKWRVWTLNIKEGLEIPIKDLEKVFRIVVREES</sequence>
<evidence type="ECO:0000313" key="2">
    <source>
        <dbReference type="EMBL" id="KXB01616.1"/>
    </source>
</evidence>
<protein>
    <submittedName>
        <fullName evidence="2">Uncharacterized protein</fullName>
    </submittedName>
</protein>